<evidence type="ECO:0000313" key="3">
    <source>
        <dbReference type="Proteomes" id="UP000199648"/>
    </source>
</evidence>
<dbReference type="EMBL" id="FMWD01000009">
    <property type="protein sequence ID" value="SCZ64848.1"/>
    <property type="molecule type" value="Genomic_DNA"/>
</dbReference>
<proteinExistence type="predicted"/>
<gene>
    <name evidence="1" type="ORF">SAMN03097708_02714</name>
    <name evidence="2" type="ORF">SAMN03097708_02978</name>
</gene>
<keyword evidence="3" id="KW-1185">Reference proteome</keyword>
<dbReference type="EMBL" id="FMWD01000011">
    <property type="protein sequence ID" value="SCZ66510.1"/>
    <property type="molecule type" value="Genomic_DNA"/>
</dbReference>
<feature type="non-terminal residue" evidence="1">
    <location>
        <position position="42"/>
    </location>
</feature>
<dbReference type="Proteomes" id="UP000199648">
    <property type="component" value="Unassembled WGS sequence"/>
</dbReference>
<accession>A0A1G5QTE9</accession>
<evidence type="ECO:0000313" key="1">
    <source>
        <dbReference type="EMBL" id="SCZ64848.1"/>
    </source>
</evidence>
<name>A0A1G5QTE9_9GAMM</name>
<evidence type="ECO:0000313" key="2">
    <source>
        <dbReference type="EMBL" id="SCZ66510.1"/>
    </source>
</evidence>
<protein>
    <submittedName>
        <fullName evidence="1">Uncharacterized protein</fullName>
    </submittedName>
</protein>
<organism evidence="1 3">
    <name type="scientific">Thiohalomonas denitrificans</name>
    <dbReference type="NCBI Taxonomy" id="415747"/>
    <lineage>
        <taxon>Bacteria</taxon>
        <taxon>Pseudomonadati</taxon>
        <taxon>Pseudomonadota</taxon>
        <taxon>Gammaproteobacteria</taxon>
        <taxon>Thiohalomonadales</taxon>
        <taxon>Thiohalomonadaceae</taxon>
        <taxon>Thiohalomonas</taxon>
    </lineage>
</organism>
<dbReference type="AlphaFoldDB" id="A0A1G5QTE9"/>
<reference evidence="1 3" key="1">
    <citation type="submission" date="2016-10" db="EMBL/GenBank/DDBJ databases">
        <authorList>
            <person name="de Groot N.N."/>
        </authorList>
    </citation>
    <scope>NUCLEOTIDE SEQUENCE [LARGE SCALE GENOMIC DNA]</scope>
    <source>
        <strain evidence="1 3">HLD2</strain>
    </source>
</reference>
<sequence length="42" mass="5012">MMGQLPGSQNELFYDFNIEQFIPENHLLRQIDRFLDLSDLRG</sequence>